<dbReference type="AlphaFoldDB" id="A0AAD9M3J1"/>
<protein>
    <recommendedName>
        <fullName evidence="4">Secreted protein</fullName>
    </recommendedName>
</protein>
<keyword evidence="1" id="KW-0732">Signal</keyword>
<comment type="caution">
    <text evidence="2">The sequence shown here is derived from an EMBL/GenBank/DDBJ whole genome shotgun (WGS) entry which is preliminary data.</text>
</comment>
<organism evidence="2 3">
    <name type="scientific">Colletotrichum zoysiae</name>
    <dbReference type="NCBI Taxonomy" id="1216348"/>
    <lineage>
        <taxon>Eukaryota</taxon>
        <taxon>Fungi</taxon>
        <taxon>Dikarya</taxon>
        <taxon>Ascomycota</taxon>
        <taxon>Pezizomycotina</taxon>
        <taxon>Sordariomycetes</taxon>
        <taxon>Hypocreomycetidae</taxon>
        <taxon>Glomerellales</taxon>
        <taxon>Glomerellaceae</taxon>
        <taxon>Colletotrichum</taxon>
        <taxon>Colletotrichum graminicola species complex</taxon>
    </lineage>
</organism>
<gene>
    <name evidence="2" type="ORF">LX32DRAFT_431708</name>
</gene>
<evidence type="ECO:0000256" key="1">
    <source>
        <dbReference type="SAM" id="SignalP"/>
    </source>
</evidence>
<accession>A0AAD9M3J1</accession>
<proteinExistence type="predicted"/>
<reference evidence="2" key="1">
    <citation type="submission" date="2021-06" db="EMBL/GenBank/DDBJ databases">
        <title>Comparative genomics, transcriptomics and evolutionary studies reveal genomic signatures of adaptation to plant cell wall in hemibiotrophic fungi.</title>
        <authorList>
            <consortium name="DOE Joint Genome Institute"/>
            <person name="Baroncelli R."/>
            <person name="Diaz J.F."/>
            <person name="Benocci T."/>
            <person name="Peng M."/>
            <person name="Battaglia E."/>
            <person name="Haridas S."/>
            <person name="Andreopoulos W."/>
            <person name="Labutti K."/>
            <person name="Pangilinan J."/>
            <person name="Floch G.L."/>
            <person name="Makela M.R."/>
            <person name="Henrissat B."/>
            <person name="Grigoriev I.V."/>
            <person name="Crouch J.A."/>
            <person name="De Vries R.P."/>
            <person name="Sukno S.A."/>
            <person name="Thon M.R."/>
        </authorList>
    </citation>
    <scope>NUCLEOTIDE SEQUENCE</scope>
    <source>
        <strain evidence="2">MAFF235873</strain>
    </source>
</reference>
<feature type="chain" id="PRO_5042107418" description="Secreted protein" evidence="1">
    <location>
        <begin position="29"/>
        <end position="83"/>
    </location>
</feature>
<dbReference type="Proteomes" id="UP001232148">
    <property type="component" value="Unassembled WGS sequence"/>
</dbReference>
<sequence>MRVYNMPALLWLSVRHLCLSVWLRIVVGRRAWTVCGNGMRCGGMHGGWRSGSGRNRRPQCNQSPRQQLIPSVGAWTCCVRVGL</sequence>
<dbReference type="EMBL" id="MU842890">
    <property type="protein sequence ID" value="KAK2027735.1"/>
    <property type="molecule type" value="Genomic_DNA"/>
</dbReference>
<evidence type="ECO:0000313" key="2">
    <source>
        <dbReference type="EMBL" id="KAK2027735.1"/>
    </source>
</evidence>
<evidence type="ECO:0000313" key="3">
    <source>
        <dbReference type="Proteomes" id="UP001232148"/>
    </source>
</evidence>
<evidence type="ECO:0008006" key="4">
    <source>
        <dbReference type="Google" id="ProtNLM"/>
    </source>
</evidence>
<feature type="signal peptide" evidence="1">
    <location>
        <begin position="1"/>
        <end position="28"/>
    </location>
</feature>
<name>A0AAD9M3J1_9PEZI</name>
<keyword evidence="3" id="KW-1185">Reference proteome</keyword>